<feature type="region of interest" description="Disordered" evidence="1">
    <location>
        <begin position="237"/>
        <end position="283"/>
    </location>
</feature>
<keyword evidence="4" id="KW-1185">Reference proteome</keyword>
<dbReference type="GO" id="GO:0008902">
    <property type="term" value="F:hydroxymethylpyrimidine kinase activity"/>
    <property type="evidence" value="ECO:0007669"/>
    <property type="project" value="TreeGrafter"/>
</dbReference>
<feature type="domain" description="Pyridoxamine kinase/Phosphomethylpyrimidine kinase" evidence="2">
    <location>
        <begin position="81"/>
        <end position="242"/>
    </location>
</feature>
<proteinExistence type="predicted"/>
<dbReference type="EMBL" id="LAVV01007125">
    <property type="protein sequence ID" value="KNZ57021.1"/>
    <property type="molecule type" value="Genomic_DNA"/>
</dbReference>
<dbReference type="OrthoDB" id="10028886at2759"/>
<organism evidence="3 4">
    <name type="scientific">Puccinia sorghi</name>
    <dbReference type="NCBI Taxonomy" id="27349"/>
    <lineage>
        <taxon>Eukaryota</taxon>
        <taxon>Fungi</taxon>
        <taxon>Dikarya</taxon>
        <taxon>Basidiomycota</taxon>
        <taxon>Pucciniomycotina</taxon>
        <taxon>Pucciniomycetes</taxon>
        <taxon>Pucciniales</taxon>
        <taxon>Pucciniaceae</taxon>
        <taxon>Puccinia</taxon>
    </lineage>
</organism>
<dbReference type="SUPFAM" id="SSF53613">
    <property type="entry name" value="Ribokinase-like"/>
    <property type="match status" value="1"/>
</dbReference>
<dbReference type="GO" id="GO:0008972">
    <property type="term" value="F:phosphomethylpyrimidine kinase activity"/>
    <property type="evidence" value="ECO:0007669"/>
    <property type="project" value="TreeGrafter"/>
</dbReference>
<reference evidence="3 4" key="1">
    <citation type="submission" date="2015-08" db="EMBL/GenBank/DDBJ databases">
        <title>Next Generation Sequencing and Analysis of the Genome of Puccinia sorghi L Schw, the Causal Agent of Maize Common Rust.</title>
        <authorList>
            <person name="Rochi L."/>
            <person name="Burguener G."/>
            <person name="Darino M."/>
            <person name="Turjanski A."/>
            <person name="Kreff E."/>
            <person name="Dieguez M.J."/>
            <person name="Sacco F."/>
        </authorList>
    </citation>
    <scope>NUCLEOTIDE SEQUENCE [LARGE SCALE GENOMIC DNA]</scope>
    <source>
        <strain evidence="3 4">RO10H11247</strain>
    </source>
</reference>
<dbReference type="GO" id="GO:0009228">
    <property type="term" value="P:thiamine biosynthetic process"/>
    <property type="evidence" value="ECO:0007669"/>
    <property type="project" value="TreeGrafter"/>
</dbReference>
<sequence>MHNYAFTTITPRRIFLKSRTIPIPCDTAFSIASNFSLCAVLLPIKCPTRPTSKSKPILSFSIILDLKAISLNVQCRRSKYLKTFTSLGAYGTSVITTVTVQNTRSVSGLLGISPVIVSQQLEAVLCNVPVHAMKIGLLHLELVVIEVVADSLSRIFPVGTTQPPLVVDPVMVSTSGHSRVAWTCCGNCSQLLPRATLLIPNLPKALMLSGRQEHHLTIESLRDIHITGDREAKILQHGSHAEDLCGKSREREPQDNTTTGKRPNRLPGTSLTPKERDFSPSNRLRSTWTTMSFSSIIHPLKPKSLSTFAITERTYPMNNYQKKGRPQLHPISVIESVSAAQIQSKTSQPGK</sequence>
<evidence type="ECO:0000313" key="3">
    <source>
        <dbReference type="EMBL" id="KNZ57021.1"/>
    </source>
</evidence>
<evidence type="ECO:0000259" key="2">
    <source>
        <dbReference type="Pfam" id="PF08543"/>
    </source>
</evidence>
<feature type="compositionally biased region" description="Basic and acidic residues" evidence="1">
    <location>
        <begin position="237"/>
        <end position="254"/>
    </location>
</feature>
<dbReference type="STRING" id="27349.A0A0L6V892"/>
<dbReference type="AlphaFoldDB" id="A0A0L6V892"/>
<dbReference type="PANTHER" id="PTHR20858:SF17">
    <property type="entry name" value="HYDROXYMETHYLPYRIMIDINE_PHOSPHOMETHYLPYRIMIDINE KINASE THI20-RELATED"/>
    <property type="match status" value="1"/>
</dbReference>
<dbReference type="VEuPathDB" id="FungiDB:VP01_225g4"/>
<comment type="caution">
    <text evidence="3">The sequence shown here is derived from an EMBL/GenBank/DDBJ whole genome shotgun (WGS) entry which is preliminary data.</text>
</comment>
<dbReference type="Pfam" id="PF08543">
    <property type="entry name" value="Phos_pyr_kin"/>
    <property type="match status" value="1"/>
</dbReference>
<accession>A0A0L6V892</accession>
<dbReference type="GO" id="GO:0005829">
    <property type="term" value="C:cytosol"/>
    <property type="evidence" value="ECO:0007669"/>
    <property type="project" value="TreeGrafter"/>
</dbReference>
<dbReference type="InterPro" id="IPR013749">
    <property type="entry name" value="PM/HMP-P_kinase-1"/>
</dbReference>
<dbReference type="InterPro" id="IPR029056">
    <property type="entry name" value="Ribokinase-like"/>
</dbReference>
<evidence type="ECO:0000256" key="1">
    <source>
        <dbReference type="SAM" id="MobiDB-lite"/>
    </source>
</evidence>
<evidence type="ECO:0000313" key="4">
    <source>
        <dbReference type="Proteomes" id="UP000037035"/>
    </source>
</evidence>
<protein>
    <recommendedName>
        <fullName evidence="2">Pyridoxamine kinase/Phosphomethylpyrimidine kinase domain-containing protein</fullName>
    </recommendedName>
</protein>
<feature type="compositionally biased region" description="Polar residues" evidence="1">
    <location>
        <begin position="255"/>
        <end position="272"/>
    </location>
</feature>
<dbReference type="Proteomes" id="UP000037035">
    <property type="component" value="Unassembled WGS sequence"/>
</dbReference>
<dbReference type="PANTHER" id="PTHR20858">
    <property type="entry name" value="PHOSPHOMETHYLPYRIMIDINE KINASE"/>
    <property type="match status" value="1"/>
</dbReference>
<name>A0A0L6V892_9BASI</name>
<dbReference type="Gene3D" id="3.40.1190.20">
    <property type="match status" value="1"/>
</dbReference>
<gene>
    <name evidence="3" type="ORF">VP01_225g4</name>
</gene>